<keyword evidence="2" id="KW-1185">Reference proteome</keyword>
<protein>
    <submittedName>
        <fullName evidence="1">Uncharacterized protein</fullName>
    </submittedName>
</protein>
<evidence type="ECO:0000313" key="2">
    <source>
        <dbReference type="Proteomes" id="UP000062788"/>
    </source>
</evidence>
<accession>A0A124P931</accession>
<sequence>MNEHSPYSTERTIVIGLQSAGFSMTDALALTRKLKEEARNLVLRDRRERIATAAFASLDSGHQSPVMICKRAVEIADELISQLDKQPTSPKE</sequence>
<name>A0A124P931_9BURK</name>
<comment type="caution">
    <text evidence="1">The sequence shown here is derived from an EMBL/GenBank/DDBJ whole genome shotgun (WGS) entry which is preliminary data.</text>
</comment>
<dbReference type="Proteomes" id="UP000062788">
    <property type="component" value="Unassembled WGS sequence"/>
</dbReference>
<dbReference type="AlphaFoldDB" id="A0A124P931"/>
<organism evidence="1 2">
    <name type="scientific">Burkholderia singularis</name>
    <dbReference type="NCBI Taxonomy" id="1503053"/>
    <lineage>
        <taxon>Bacteria</taxon>
        <taxon>Pseudomonadati</taxon>
        <taxon>Pseudomonadota</taxon>
        <taxon>Betaproteobacteria</taxon>
        <taxon>Burkholderiales</taxon>
        <taxon>Burkholderiaceae</taxon>
        <taxon>Burkholderia</taxon>
        <taxon>pseudomallei group</taxon>
    </lineage>
</organism>
<dbReference type="EMBL" id="LOWA01000031">
    <property type="protein sequence ID" value="KVE27232.1"/>
    <property type="molecule type" value="Genomic_DNA"/>
</dbReference>
<reference evidence="1 2" key="1">
    <citation type="submission" date="2015-11" db="EMBL/GenBank/DDBJ databases">
        <title>Expanding the genomic diversity of Burkholderia species for the development of highly accurate diagnostics.</title>
        <authorList>
            <person name="Sahl J."/>
            <person name="Keim P."/>
            <person name="Wagner D."/>
        </authorList>
    </citation>
    <scope>NUCLEOTIDE SEQUENCE [LARGE SCALE GENOMIC DNA]</scope>
    <source>
        <strain evidence="1 2">TSV85</strain>
    </source>
</reference>
<evidence type="ECO:0000313" key="1">
    <source>
        <dbReference type="EMBL" id="KVE27232.1"/>
    </source>
</evidence>
<proteinExistence type="predicted"/>
<gene>
    <name evidence="1" type="ORF">WS67_12070</name>
</gene>
<dbReference type="RefSeq" id="WP_059516575.1">
    <property type="nucleotide sequence ID" value="NZ_LOWA01000031.1"/>
</dbReference>